<reference evidence="2" key="1">
    <citation type="journal article" date="2022" name="Int. J. Mol. Sci.">
        <title>Draft Genome of Tanacetum Coccineum: Genomic Comparison of Closely Related Tanacetum-Family Plants.</title>
        <authorList>
            <person name="Yamashiro T."/>
            <person name="Shiraishi A."/>
            <person name="Nakayama K."/>
            <person name="Satake H."/>
        </authorList>
    </citation>
    <scope>NUCLEOTIDE SEQUENCE</scope>
</reference>
<protein>
    <submittedName>
        <fullName evidence="2">Uncharacterized protein</fullName>
    </submittedName>
</protein>
<feature type="region of interest" description="Disordered" evidence="1">
    <location>
        <begin position="37"/>
        <end position="57"/>
    </location>
</feature>
<accession>A0ABQ4YX55</accession>
<organism evidence="2 3">
    <name type="scientific">Tanacetum coccineum</name>
    <dbReference type="NCBI Taxonomy" id="301880"/>
    <lineage>
        <taxon>Eukaryota</taxon>
        <taxon>Viridiplantae</taxon>
        <taxon>Streptophyta</taxon>
        <taxon>Embryophyta</taxon>
        <taxon>Tracheophyta</taxon>
        <taxon>Spermatophyta</taxon>
        <taxon>Magnoliopsida</taxon>
        <taxon>eudicotyledons</taxon>
        <taxon>Gunneridae</taxon>
        <taxon>Pentapetalae</taxon>
        <taxon>asterids</taxon>
        <taxon>campanulids</taxon>
        <taxon>Asterales</taxon>
        <taxon>Asteraceae</taxon>
        <taxon>Asteroideae</taxon>
        <taxon>Anthemideae</taxon>
        <taxon>Anthemidinae</taxon>
        <taxon>Tanacetum</taxon>
    </lineage>
</organism>
<name>A0ABQ4YX55_9ASTR</name>
<sequence>MRGSGGGVEVEGAVEWAGAWGLVGVVGVRVDDDGGGGGVGRGAVGESSGGVSTVSGCGRESGVCEWGGAGVVGESGRARGSIAGEDVRGGRGLAKRGGGVGGGE</sequence>
<comment type="caution">
    <text evidence="2">The sequence shown here is derived from an EMBL/GenBank/DDBJ whole genome shotgun (WGS) entry which is preliminary data.</text>
</comment>
<feature type="compositionally biased region" description="Low complexity" evidence="1">
    <location>
        <begin position="44"/>
        <end position="57"/>
    </location>
</feature>
<feature type="region of interest" description="Disordered" evidence="1">
    <location>
        <begin position="81"/>
        <end position="104"/>
    </location>
</feature>
<keyword evidence="3" id="KW-1185">Reference proteome</keyword>
<feature type="compositionally biased region" description="Gly residues" evidence="1">
    <location>
        <begin position="90"/>
        <end position="104"/>
    </location>
</feature>
<evidence type="ECO:0000313" key="3">
    <source>
        <dbReference type="Proteomes" id="UP001151760"/>
    </source>
</evidence>
<gene>
    <name evidence="2" type="ORF">Tco_0748698</name>
</gene>
<dbReference type="EMBL" id="BQNB010010803">
    <property type="protein sequence ID" value="GJS82157.1"/>
    <property type="molecule type" value="Genomic_DNA"/>
</dbReference>
<dbReference type="Proteomes" id="UP001151760">
    <property type="component" value="Unassembled WGS sequence"/>
</dbReference>
<evidence type="ECO:0000313" key="2">
    <source>
        <dbReference type="EMBL" id="GJS82157.1"/>
    </source>
</evidence>
<evidence type="ECO:0000256" key="1">
    <source>
        <dbReference type="SAM" id="MobiDB-lite"/>
    </source>
</evidence>
<proteinExistence type="predicted"/>
<reference evidence="2" key="2">
    <citation type="submission" date="2022-01" db="EMBL/GenBank/DDBJ databases">
        <authorList>
            <person name="Yamashiro T."/>
            <person name="Shiraishi A."/>
            <person name="Satake H."/>
            <person name="Nakayama K."/>
        </authorList>
    </citation>
    <scope>NUCLEOTIDE SEQUENCE</scope>
</reference>